<sequence length="144" mass="15644">MREQSGETRSQASTAAAQDLGLIGPMAAAERRFGRVGVGLLVMLIPAVGVRPRYVDGSWGWRTEGVGKVEEEEEEEEPRRGGNWKLEVCESRKPAIGDMELARKLGPCLLQASSAKNAASRATRSQQQEPPGRKSSSPLQGAWR</sequence>
<protein>
    <submittedName>
        <fullName evidence="2">Uncharacterized protein</fullName>
    </submittedName>
</protein>
<gene>
    <name evidence="2" type="ORF">K490DRAFT_56167</name>
</gene>
<evidence type="ECO:0000313" key="2">
    <source>
        <dbReference type="EMBL" id="KAF2088153.1"/>
    </source>
</evidence>
<accession>A0A9P4M0R4</accession>
<keyword evidence="3" id="KW-1185">Reference proteome</keyword>
<evidence type="ECO:0000313" key="3">
    <source>
        <dbReference type="Proteomes" id="UP000799776"/>
    </source>
</evidence>
<organism evidence="2 3">
    <name type="scientific">Saccharata proteae CBS 121410</name>
    <dbReference type="NCBI Taxonomy" id="1314787"/>
    <lineage>
        <taxon>Eukaryota</taxon>
        <taxon>Fungi</taxon>
        <taxon>Dikarya</taxon>
        <taxon>Ascomycota</taxon>
        <taxon>Pezizomycotina</taxon>
        <taxon>Dothideomycetes</taxon>
        <taxon>Dothideomycetes incertae sedis</taxon>
        <taxon>Botryosphaeriales</taxon>
        <taxon>Saccharataceae</taxon>
        <taxon>Saccharata</taxon>
    </lineage>
</organism>
<evidence type="ECO:0000256" key="1">
    <source>
        <dbReference type="SAM" id="MobiDB-lite"/>
    </source>
</evidence>
<feature type="region of interest" description="Disordered" evidence="1">
    <location>
        <begin position="114"/>
        <end position="144"/>
    </location>
</feature>
<comment type="caution">
    <text evidence="2">The sequence shown here is derived from an EMBL/GenBank/DDBJ whole genome shotgun (WGS) entry which is preliminary data.</text>
</comment>
<dbReference type="AlphaFoldDB" id="A0A9P4M0R4"/>
<reference evidence="2" key="1">
    <citation type="journal article" date="2020" name="Stud. Mycol.">
        <title>101 Dothideomycetes genomes: a test case for predicting lifestyles and emergence of pathogens.</title>
        <authorList>
            <person name="Haridas S."/>
            <person name="Albert R."/>
            <person name="Binder M."/>
            <person name="Bloem J."/>
            <person name="Labutti K."/>
            <person name="Salamov A."/>
            <person name="Andreopoulos B."/>
            <person name="Baker S."/>
            <person name="Barry K."/>
            <person name="Bills G."/>
            <person name="Bluhm B."/>
            <person name="Cannon C."/>
            <person name="Castanera R."/>
            <person name="Culley D."/>
            <person name="Daum C."/>
            <person name="Ezra D."/>
            <person name="Gonzalez J."/>
            <person name="Henrissat B."/>
            <person name="Kuo A."/>
            <person name="Liang C."/>
            <person name="Lipzen A."/>
            <person name="Lutzoni F."/>
            <person name="Magnuson J."/>
            <person name="Mondo S."/>
            <person name="Nolan M."/>
            <person name="Ohm R."/>
            <person name="Pangilinan J."/>
            <person name="Park H.-J."/>
            <person name="Ramirez L."/>
            <person name="Alfaro M."/>
            <person name="Sun H."/>
            <person name="Tritt A."/>
            <person name="Yoshinaga Y."/>
            <person name="Zwiers L.-H."/>
            <person name="Turgeon B."/>
            <person name="Goodwin S."/>
            <person name="Spatafora J."/>
            <person name="Crous P."/>
            <person name="Grigoriev I."/>
        </authorList>
    </citation>
    <scope>NUCLEOTIDE SEQUENCE</scope>
    <source>
        <strain evidence="2">CBS 121410</strain>
    </source>
</reference>
<name>A0A9P4M0R4_9PEZI</name>
<dbReference type="EMBL" id="ML978717">
    <property type="protein sequence ID" value="KAF2088153.1"/>
    <property type="molecule type" value="Genomic_DNA"/>
</dbReference>
<dbReference type="Proteomes" id="UP000799776">
    <property type="component" value="Unassembled WGS sequence"/>
</dbReference>
<proteinExistence type="predicted"/>